<protein>
    <submittedName>
        <fullName evidence="1">Uncharacterized protein</fullName>
    </submittedName>
</protein>
<evidence type="ECO:0000313" key="2">
    <source>
        <dbReference type="Proteomes" id="UP000500953"/>
    </source>
</evidence>
<dbReference type="EMBL" id="CP046173">
    <property type="protein sequence ID" value="QIS23698.1"/>
    <property type="molecule type" value="Genomic_DNA"/>
</dbReference>
<gene>
    <name evidence="1" type="ORF">F6W96_40900</name>
</gene>
<reference evidence="1 2" key="1">
    <citation type="journal article" date="2019" name="ACS Chem. Biol.">
        <title>Identification and Mobilization of a Cryptic Antibiotic Biosynthesis Gene Locus from a Human-Pathogenic Nocardia Isolate.</title>
        <authorList>
            <person name="Herisse M."/>
            <person name="Ishida K."/>
            <person name="Porter J.L."/>
            <person name="Howden B."/>
            <person name="Hertweck C."/>
            <person name="Stinear T.P."/>
            <person name="Pidot S.J."/>
        </authorList>
    </citation>
    <scope>NUCLEOTIDE SEQUENCE [LARGE SCALE GENOMIC DNA]</scope>
    <source>
        <strain evidence="1 2">AUSMDU00012715</strain>
    </source>
</reference>
<sequence length="345" mass="37310">MSAMRSRAVLEGISLMAPASLRVALSRWENGRLRPDEPYATLLTTVLELDTAPDVDTVIVEEPCEDTLFTVLSHHTDSLRLLDRRLGAPFVRRQTASHVSALETQWQRSAGADRRDVARALADAATLAAWQDFDVGDWAAAGRHYGQAKAAANRAGDPALLAHAVAEHAVVLCEIGYAELALAEVRRAEKFPSLPLLLRAWLAATRAQVASWCPGEEATVRHALTAADSALAHAVSGDDVALPYIALDEVHMDRWRGHVLARLGDPAASVIAEEALRRLPEDFVRARCAQVLDLAEGAAHAGEVEQAVALLASACEQIASLGSRRLMSRHDGLLRRVREMETSGV</sequence>
<accession>A0A6G9ZDS9</accession>
<evidence type="ECO:0000313" key="1">
    <source>
        <dbReference type="EMBL" id="QIS23698.1"/>
    </source>
</evidence>
<organism evidence="1 2">
    <name type="scientific">Nocardia terpenica</name>
    <dbReference type="NCBI Taxonomy" id="455432"/>
    <lineage>
        <taxon>Bacteria</taxon>
        <taxon>Bacillati</taxon>
        <taxon>Actinomycetota</taxon>
        <taxon>Actinomycetes</taxon>
        <taxon>Mycobacteriales</taxon>
        <taxon>Nocardiaceae</taxon>
        <taxon>Nocardia</taxon>
    </lineage>
</organism>
<name>A0A6G9ZDS9_9NOCA</name>
<dbReference type="Proteomes" id="UP000500953">
    <property type="component" value="Chromosome"/>
</dbReference>
<dbReference type="RefSeq" id="WP_167491016.1">
    <property type="nucleotide sequence ID" value="NZ_CP046173.1"/>
</dbReference>
<dbReference type="AlphaFoldDB" id="A0A6G9ZDS9"/>
<proteinExistence type="predicted"/>